<protein>
    <submittedName>
        <fullName evidence="1">Uncharacterized protein</fullName>
    </submittedName>
</protein>
<comment type="caution">
    <text evidence="1">The sequence shown here is derived from an EMBL/GenBank/DDBJ whole genome shotgun (WGS) entry which is preliminary data.</text>
</comment>
<dbReference type="Proteomes" id="UP000295096">
    <property type="component" value="Unassembled WGS sequence"/>
</dbReference>
<dbReference type="OrthoDB" id="8482224at2"/>
<evidence type="ECO:0000313" key="2">
    <source>
        <dbReference type="Proteomes" id="UP000295096"/>
    </source>
</evidence>
<sequence length="225" mass="24014">MTLVIAQGHGALLRLPTVFSPSVAKLQAGSSSKLQGGSPSANWFAGVLANAALQLATAFVPSVAAPFPAQAARAMPVAAVPKLAVRTARDMADVLVNKLDFPITALSDVLDVERKTIYDWLKKGAEAGHANAERLRQLVGAFDGEEEGSLRVFHRFWKRTLPDGSSLHEVLMAPVLEPDRIRQAMDALRPAVNAAISSDRARGAVSYEAPHPADLLSEYLEVGSR</sequence>
<proteinExistence type="predicted"/>
<accession>A0A4R5QGB0</accession>
<dbReference type="EMBL" id="SMSJ01000012">
    <property type="protein sequence ID" value="TDH62310.1"/>
    <property type="molecule type" value="Genomic_DNA"/>
</dbReference>
<dbReference type="AlphaFoldDB" id="A0A4R5QGB0"/>
<evidence type="ECO:0000313" key="1">
    <source>
        <dbReference type="EMBL" id="TDH62310.1"/>
    </source>
</evidence>
<keyword evidence="2" id="KW-1185">Reference proteome</keyword>
<organism evidence="1 2">
    <name type="scientific">Dankookia rubra</name>
    <dbReference type="NCBI Taxonomy" id="1442381"/>
    <lineage>
        <taxon>Bacteria</taxon>
        <taxon>Pseudomonadati</taxon>
        <taxon>Pseudomonadota</taxon>
        <taxon>Alphaproteobacteria</taxon>
        <taxon>Acetobacterales</taxon>
        <taxon>Roseomonadaceae</taxon>
        <taxon>Dankookia</taxon>
    </lineage>
</organism>
<name>A0A4R5QGB0_9PROT</name>
<gene>
    <name evidence="1" type="ORF">E2C06_11885</name>
</gene>
<reference evidence="1 2" key="1">
    <citation type="journal article" date="2016" name="J. Microbiol.">
        <title>Dankookia rubra gen. nov., sp. nov., an alphaproteobacterium isolated from sediment of a shallow stream.</title>
        <authorList>
            <person name="Kim W.H."/>
            <person name="Kim D.H."/>
            <person name="Kang K."/>
            <person name="Ahn T.Y."/>
        </authorList>
    </citation>
    <scope>NUCLEOTIDE SEQUENCE [LARGE SCALE GENOMIC DNA]</scope>
    <source>
        <strain evidence="1 2">JCM30602</strain>
    </source>
</reference>
<dbReference type="RefSeq" id="WP_133288827.1">
    <property type="nucleotide sequence ID" value="NZ_SMSJ01000012.1"/>
</dbReference>